<dbReference type="OrthoDB" id="1494755at2"/>
<dbReference type="RefSeq" id="WP_147030993.1">
    <property type="nucleotide sequence ID" value="NZ_CP042436.1"/>
</dbReference>
<evidence type="ECO:0000313" key="3">
    <source>
        <dbReference type="Proteomes" id="UP000321479"/>
    </source>
</evidence>
<keyword evidence="1" id="KW-0812">Transmembrane</keyword>
<sequence>MSKTDQEKASEYLELFRITEFKFIIGIFESGITFYKQQIRALNIFDALKKTGKIPSDKNFTIAIIGGGIAGLTFAAAALKSKNKVYLFEEGSQTLNIQAGCTNRDIHPYLYDWPAENATQTRTNLPVLNWHHDTAANVVKSVKKEFQAILLKARKVNPDCYEEHCNAKEIKIIERASGKHFEIVGKTESRYAVQNIDLYADLVIYAIGYGIEKGVTAKNKSESYWRDTSIKQDDLSKTNYLISGTGDGALIDLFTILIRDFSYDSFLNILHSKAAGKKLLKHLVEIRRKRLTGKNLNDDFYQTEFSAINPNEYSYIIDEYTRKEFFTKLDASVNVYLFGLQDRFNQILNYKRISLINAFVAYILYKYDKFLYDKKLDITNPKFENVPITGDCKIIIREGTNKKNLYHKAKFSFTEYRQLVKIRALQRKSAEHGMIQINWDEDTFNTYFNEKKRQHHLSRYTKSICSVFVDILGSSISEHYKDEKNLRVTIHRVLSIDTKLYYQMLTPYFQIQEDGRKNNKVGTVYKIDKGNVGYSIRTGLPLWVKNIDDDLFNALMTNLNIEKKYNFKSSPKTILTIPIVAKYKGAKTGTTKPYYACNCVIYMDSSDDSFFDSSVIQNMILKICETFINTLKVEMVNEDIQMAAVDFEPLKFNRGEDIVNKCIMDLQDFAYLTIPNRQLELDKYSSFEMVL</sequence>
<dbReference type="AlphaFoldDB" id="A0A5B8UVE6"/>
<evidence type="ECO:0000256" key="1">
    <source>
        <dbReference type="SAM" id="Phobius"/>
    </source>
</evidence>
<accession>A0A5B8UVE6</accession>
<evidence type="ECO:0000313" key="2">
    <source>
        <dbReference type="EMBL" id="QEC62416.1"/>
    </source>
</evidence>
<dbReference type="EMBL" id="CP042436">
    <property type="protein sequence ID" value="QEC62416.1"/>
    <property type="molecule type" value="Genomic_DNA"/>
</dbReference>
<dbReference type="KEGG" id="mgin:FRZ54_07395"/>
<keyword evidence="1" id="KW-1133">Transmembrane helix</keyword>
<dbReference type="SUPFAM" id="SSF51905">
    <property type="entry name" value="FAD/NAD(P)-binding domain"/>
    <property type="match status" value="1"/>
</dbReference>
<proteinExistence type="predicted"/>
<protein>
    <submittedName>
        <fullName evidence="2">Uncharacterized protein</fullName>
    </submittedName>
</protein>
<reference evidence="2 3" key="1">
    <citation type="journal article" date="2017" name="Curr. Microbiol.">
        <title>Mucilaginibacter ginsenosidivorans sp. nov., Isolated from Soil of Ginseng Field.</title>
        <authorList>
            <person name="Kim M.M."/>
            <person name="Siddiqi M.Z."/>
            <person name="Im W.T."/>
        </authorList>
    </citation>
    <scope>NUCLEOTIDE SEQUENCE [LARGE SCALE GENOMIC DNA]</scope>
    <source>
        <strain evidence="2 3">Gsoil 3017</strain>
    </source>
</reference>
<keyword evidence="3" id="KW-1185">Reference proteome</keyword>
<dbReference type="Gene3D" id="3.50.50.60">
    <property type="entry name" value="FAD/NAD(P)-binding domain"/>
    <property type="match status" value="1"/>
</dbReference>
<name>A0A5B8UVE6_9SPHI</name>
<keyword evidence="1" id="KW-0472">Membrane</keyword>
<feature type="transmembrane region" description="Helical" evidence="1">
    <location>
        <begin position="59"/>
        <end position="79"/>
    </location>
</feature>
<dbReference type="InterPro" id="IPR036188">
    <property type="entry name" value="FAD/NAD-bd_sf"/>
</dbReference>
<organism evidence="2 3">
    <name type="scientific">Mucilaginibacter ginsenosidivorans</name>
    <dbReference type="NCBI Taxonomy" id="398053"/>
    <lineage>
        <taxon>Bacteria</taxon>
        <taxon>Pseudomonadati</taxon>
        <taxon>Bacteroidota</taxon>
        <taxon>Sphingobacteriia</taxon>
        <taxon>Sphingobacteriales</taxon>
        <taxon>Sphingobacteriaceae</taxon>
        <taxon>Mucilaginibacter</taxon>
    </lineage>
</organism>
<gene>
    <name evidence="2" type="ORF">FRZ54_07395</name>
</gene>
<dbReference type="Proteomes" id="UP000321479">
    <property type="component" value="Chromosome"/>
</dbReference>